<feature type="transmembrane region" description="Helical" evidence="9">
    <location>
        <begin position="373"/>
        <end position="393"/>
    </location>
</feature>
<dbReference type="SUPFAM" id="SSF52540">
    <property type="entry name" value="P-loop containing nucleoside triphosphate hydrolases"/>
    <property type="match status" value="1"/>
</dbReference>
<reference evidence="11 12" key="1">
    <citation type="submission" date="2018-10" db="EMBL/GenBank/DDBJ databases">
        <title>Genome Sequence of Cohnella sp.</title>
        <authorList>
            <person name="Srinivasan S."/>
            <person name="Kim M.K."/>
        </authorList>
    </citation>
    <scope>NUCLEOTIDE SEQUENCE [LARGE SCALE GENOMIC DNA]</scope>
    <source>
        <strain evidence="11 12">18JY8-7</strain>
    </source>
</reference>
<name>A0A3G3JV18_9BACL</name>
<organism evidence="11 12">
    <name type="scientific">Cohnella candidum</name>
    <dbReference type="NCBI Taxonomy" id="2674991"/>
    <lineage>
        <taxon>Bacteria</taxon>
        <taxon>Bacillati</taxon>
        <taxon>Bacillota</taxon>
        <taxon>Bacilli</taxon>
        <taxon>Bacillales</taxon>
        <taxon>Paenibacillaceae</taxon>
        <taxon>Cohnella</taxon>
    </lineage>
</organism>
<dbReference type="KEGG" id="coh:EAV92_05460"/>
<evidence type="ECO:0000313" key="12">
    <source>
        <dbReference type="Proteomes" id="UP000269097"/>
    </source>
</evidence>
<comment type="subcellular location">
    <subcellularLocation>
        <location evidence="1">Membrane</location>
        <topology evidence="1">Multi-pass membrane protein</topology>
    </subcellularLocation>
</comment>
<evidence type="ECO:0000259" key="10">
    <source>
        <dbReference type="PROSITE" id="PS50893"/>
    </source>
</evidence>
<dbReference type="PROSITE" id="PS00211">
    <property type="entry name" value="ABC_TRANSPORTER_1"/>
    <property type="match status" value="1"/>
</dbReference>
<dbReference type="InterPro" id="IPR003593">
    <property type="entry name" value="AAA+_ATPase"/>
</dbReference>
<evidence type="ECO:0000256" key="5">
    <source>
        <dbReference type="ARBA" id="ARBA00022741"/>
    </source>
</evidence>
<keyword evidence="12" id="KW-1185">Reference proteome</keyword>
<comment type="similarity">
    <text evidence="2">Belongs to the ABC transporter superfamily.</text>
</comment>
<feature type="transmembrane region" description="Helical" evidence="9">
    <location>
        <begin position="456"/>
        <end position="476"/>
    </location>
</feature>
<dbReference type="Pfam" id="PF02361">
    <property type="entry name" value="CbiQ"/>
    <property type="match status" value="1"/>
</dbReference>
<dbReference type="GO" id="GO:0016887">
    <property type="term" value="F:ATP hydrolysis activity"/>
    <property type="evidence" value="ECO:0007669"/>
    <property type="project" value="InterPro"/>
</dbReference>
<protein>
    <submittedName>
        <fullName evidence="11">ATP-binding cassette domain-containing protein</fullName>
    </submittedName>
</protein>
<keyword evidence="5" id="KW-0547">Nucleotide-binding</keyword>
<dbReference type="GO" id="GO:0005524">
    <property type="term" value="F:ATP binding"/>
    <property type="evidence" value="ECO:0007669"/>
    <property type="project" value="UniProtKB-KW"/>
</dbReference>
<dbReference type="SMART" id="SM00382">
    <property type="entry name" value="AAA"/>
    <property type="match status" value="1"/>
</dbReference>
<feature type="domain" description="ABC transporter" evidence="10">
    <location>
        <begin position="5"/>
        <end position="252"/>
    </location>
</feature>
<dbReference type="RefSeq" id="WP_123040126.1">
    <property type="nucleotide sequence ID" value="NZ_CP033433.1"/>
</dbReference>
<dbReference type="PROSITE" id="PS50893">
    <property type="entry name" value="ABC_TRANSPORTER_2"/>
    <property type="match status" value="1"/>
</dbReference>
<sequence>MAETERESPIDGGFRGIALTLEGTSKLTLEPGTLTLVMGANGAGKTVFLEKAAGLREPEGLAFRYGAEPLWIRSSVTGRPKLNPKALLLFGYAGQSPEQGLFLRSVQEEIDYSLRPYKKSAGSRKSSTGDAAAGALAAVGWDESWLTRDPFRMSGGERRRASLAALFATPAPWLLLDEPTAGLDRDGHRVLGEHLERLKRDGRGILLVSHDADWALPLADRVLLIHPDGGMSDCRPEQLVAEPERLERAGMQVPAWMRVLRRAWQAGLGIDGASGWHPAEAAEALCRPESQAAVARELPEHRAGALAQLGMPKRRKEEARTSPLTGFDPRAIWFGYVLLSVGLFSLSSWGGLAAGLAVVCVILAAARIPLLRWRGIIAGFIVFGTLLAAWAALDFNPPGSGLVGWDFEVFAGTMFPFARTLTVLLIGLGVPLVMTPLSLRRALEQLATRKDRVPAFWQRIVLTVTLTVRFVPVLLAEWERFGRIFLARGKETGRSPGIWFRRLRGVTLPLLLALFRLADEVAVALESRGVRGDVQPTRSSRLKWRAKDTALATCAAILAGLLWFAG</sequence>
<evidence type="ECO:0000256" key="7">
    <source>
        <dbReference type="ARBA" id="ARBA00022989"/>
    </source>
</evidence>
<evidence type="ECO:0000256" key="3">
    <source>
        <dbReference type="ARBA" id="ARBA00022448"/>
    </source>
</evidence>
<evidence type="ECO:0000256" key="6">
    <source>
        <dbReference type="ARBA" id="ARBA00022840"/>
    </source>
</evidence>
<dbReference type="InterPro" id="IPR050095">
    <property type="entry name" value="ECF_ABC_transporter_ATP-bd"/>
</dbReference>
<evidence type="ECO:0000256" key="8">
    <source>
        <dbReference type="ARBA" id="ARBA00023136"/>
    </source>
</evidence>
<keyword evidence="3" id="KW-0813">Transport</keyword>
<dbReference type="InterPro" id="IPR017871">
    <property type="entry name" value="ABC_transporter-like_CS"/>
</dbReference>
<evidence type="ECO:0000313" key="11">
    <source>
        <dbReference type="EMBL" id="AYQ72066.1"/>
    </source>
</evidence>
<dbReference type="Pfam" id="PF00005">
    <property type="entry name" value="ABC_tran"/>
    <property type="match status" value="1"/>
</dbReference>
<dbReference type="InterPro" id="IPR003339">
    <property type="entry name" value="ABC/ECF_trnsptr_transmembrane"/>
</dbReference>
<dbReference type="PANTHER" id="PTHR43553">
    <property type="entry name" value="HEAVY METAL TRANSPORTER"/>
    <property type="match status" value="1"/>
</dbReference>
<evidence type="ECO:0000256" key="2">
    <source>
        <dbReference type="ARBA" id="ARBA00005417"/>
    </source>
</evidence>
<dbReference type="Proteomes" id="UP000269097">
    <property type="component" value="Chromosome"/>
</dbReference>
<dbReference type="EMBL" id="CP033433">
    <property type="protein sequence ID" value="AYQ72066.1"/>
    <property type="molecule type" value="Genomic_DNA"/>
</dbReference>
<dbReference type="GO" id="GO:0005886">
    <property type="term" value="C:plasma membrane"/>
    <property type="evidence" value="ECO:0007669"/>
    <property type="project" value="UniProtKB-ARBA"/>
</dbReference>
<proteinExistence type="inferred from homology"/>
<keyword evidence="8 9" id="KW-0472">Membrane</keyword>
<dbReference type="GO" id="GO:0042626">
    <property type="term" value="F:ATPase-coupled transmembrane transporter activity"/>
    <property type="evidence" value="ECO:0007669"/>
    <property type="project" value="TreeGrafter"/>
</dbReference>
<dbReference type="AlphaFoldDB" id="A0A3G3JV18"/>
<keyword evidence="4 9" id="KW-0812">Transmembrane</keyword>
<evidence type="ECO:0000256" key="4">
    <source>
        <dbReference type="ARBA" id="ARBA00022692"/>
    </source>
</evidence>
<accession>A0A3G3JV18</accession>
<keyword evidence="6 11" id="KW-0067">ATP-binding</keyword>
<gene>
    <name evidence="11" type="ORF">EAV92_05460</name>
</gene>
<dbReference type="PANTHER" id="PTHR43553:SF1">
    <property type="entry name" value="ABC TRANSPORTER I FAMILY MEMBER 11, CHLOROPLASTIC"/>
    <property type="match status" value="1"/>
</dbReference>
<dbReference type="Gene3D" id="3.40.50.300">
    <property type="entry name" value="P-loop containing nucleotide triphosphate hydrolases"/>
    <property type="match status" value="1"/>
</dbReference>
<keyword evidence="7 9" id="KW-1133">Transmembrane helix</keyword>
<feature type="transmembrane region" description="Helical" evidence="9">
    <location>
        <begin position="333"/>
        <end position="366"/>
    </location>
</feature>
<dbReference type="InterPro" id="IPR027417">
    <property type="entry name" value="P-loop_NTPase"/>
</dbReference>
<evidence type="ECO:0000256" key="1">
    <source>
        <dbReference type="ARBA" id="ARBA00004141"/>
    </source>
</evidence>
<dbReference type="InterPro" id="IPR003439">
    <property type="entry name" value="ABC_transporter-like_ATP-bd"/>
</dbReference>
<dbReference type="CDD" id="cd16914">
    <property type="entry name" value="EcfT"/>
    <property type="match status" value="1"/>
</dbReference>
<evidence type="ECO:0000256" key="9">
    <source>
        <dbReference type="SAM" id="Phobius"/>
    </source>
</evidence>
<feature type="transmembrane region" description="Helical" evidence="9">
    <location>
        <begin position="413"/>
        <end position="435"/>
    </location>
</feature>